<keyword evidence="1" id="KW-0812">Transmembrane</keyword>
<sequence length="202" mass="22885">MKKKFGVLQPLLKRSPHGAVVIKPKLMLSSVSWQQFLAVLTFIVLAYYCYVGLRYYQKELWAFVNRKPATGKLPSPNLTSSFQVMGLAKPDHGVSISDTSDLQFAVEEEPETEIASKGHEVVVNTRPQDPTNDLLQDVSHLVEAFKEIDDKSEFLSLLRIQYSSYRSPEANSVDWPSVKQRTLMLSKDKLPFTVTEADIQHN</sequence>
<feature type="transmembrane region" description="Helical" evidence="1">
    <location>
        <begin position="33"/>
        <end position="53"/>
    </location>
</feature>
<organism evidence="2 3">
    <name type="scientific">Mucilaginibacter terrae</name>
    <dbReference type="NCBI Taxonomy" id="1955052"/>
    <lineage>
        <taxon>Bacteria</taxon>
        <taxon>Pseudomonadati</taxon>
        <taxon>Bacteroidota</taxon>
        <taxon>Sphingobacteriia</taxon>
        <taxon>Sphingobacteriales</taxon>
        <taxon>Sphingobacteriaceae</taxon>
        <taxon>Mucilaginibacter</taxon>
    </lineage>
</organism>
<keyword evidence="1" id="KW-0472">Membrane</keyword>
<proteinExistence type="predicted"/>
<dbReference type="EMBL" id="JAVLVU010000001">
    <property type="protein sequence ID" value="MDT3401038.1"/>
    <property type="molecule type" value="Genomic_DNA"/>
</dbReference>
<evidence type="ECO:0000256" key="1">
    <source>
        <dbReference type="SAM" id="Phobius"/>
    </source>
</evidence>
<comment type="caution">
    <text evidence="2">The sequence shown here is derived from an EMBL/GenBank/DDBJ whole genome shotgun (WGS) entry which is preliminary data.</text>
</comment>
<reference evidence="3" key="1">
    <citation type="submission" date="2023-07" db="EMBL/GenBank/DDBJ databases">
        <title>Functional and genomic diversity of the sorghum phyllosphere microbiome.</title>
        <authorList>
            <person name="Shade A."/>
        </authorList>
    </citation>
    <scope>NUCLEOTIDE SEQUENCE [LARGE SCALE GENOMIC DNA]</scope>
    <source>
        <strain evidence="3">SORGH_AS_0422</strain>
    </source>
</reference>
<keyword evidence="1" id="KW-1133">Transmembrane helix</keyword>
<name>A0ABU3GML5_9SPHI</name>
<accession>A0ABU3GML5</accession>
<evidence type="ECO:0000313" key="3">
    <source>
        <dbReference type="Proteomes" id="UP001258315"/>
    </source>
</evidence>
<keyword evidence="3" id="KW-1185">Reference proteome</keyword>
<evidence type="ECO:0000313" key="2">
    <source>
        <dbReference type="EMBL" id="MDT3401038.1"/>
    </source>
</evidence>
<gene>
    <name evidence="2" type="ORF">QE417_000110</name>
</gene>
<dbReference type="RefSeq" id="WP_311946836.1">
    <property type="nucleotide sequence ID" value="NZ_JAVLVU010000001.1"/>
</dbReference>
<protein>
    <submittedName>
        <fullName evidence="2">Uncharacterized protein</fullName>
    </submittedName>
</protein>
<dbReference type="Proteomes" id="UP001258315">
    <property type="component" value="Unassembled WGS sequence"/>
</dbReference>